<organism evidence="1 2">
    <name type="scientific">Halobacillus litoralis</name>
    <dbReference type="NCBI Taxonomy" id="45668"/>
    <lineage>
        <taxon>Bacteria</taxon>
        <taxon>Bacillati</taxon>
        <taxon>Bacillota</taxon>
        <taxon>Bacilli</taxon>
        <taxon>Bacillales</taxon>
        <taxon>Bacillaceae</taxon>
        <taxon>Halobacillus</taxon>
    </lineage>
</organism>
<reference evidence="1 2" key="1">
    <citation type="submission" date="2018-01" db="EMBL/GenBank/DDBJ databases">
        <title>The whole genome sequencing and assembly of Halobacillus litoralis ERB031 strain.</title>
        <authorList>
            <person name="Lee S.-J."/>
            <person name="Park M.-K."/>
            <person name="Kim J.-Y."/>
            <person name="Lee Y.-J."/>
            <person name="Yi H."/>
            <person name="Bahn Y.-S."/>
            <person name="Kim J.F."/>
            <person name="Lee D.-W."/>
        </authorList>
    </citation>
    <scope>NUCLEOTIDE SEQUENCE [LARGE SCALE GENOMIC DNA]</scope>
    <source>
        <strain evidence="1 2">ERB 031</strain>
    </source>
</reference>
<dbReference type="AlphaFoldDB" id="A0A410MI67"/>
<accession>A0A410MI67</accession>
<dbReference type="EMBL" id="CP026118">
    <property type="protein sequence ID" value="QAS54345.1"/>
    <property type="molecule type" value="Genomic_DNA"/>
</dbReference>
<dbReference type="Proteomes" id="UP000287756">
    <property type="component" value="Chromosome"/>
</dbReference>
<evidence type="ECO:0000313" key="1">
    <source>
        <dbReference type="EMBL" id="QAS54345.1"/>
    </source>
</evidence>
<gene>
    <name evidence="1" type="ORF">HLI_20040</name>
</gene>
<dbReference type="KEGG" id="hli:HLI_20040"/>
<evidence type="ECO:0000313" key="2">
    <source>
        <dbReference type="Proteomes" id="UP000287756"/>
    </source>
</evidence>
<protein>
    <submittedName>
        <fullName evidence="1">Uncharacterized protein</fullName>
    </submittedName>
</protein>
<sequence length="88" mass="9978">MFAVASHESLVGGCLPRARPQLTWSRRSLDQVDLRLALFPQASPPNAHRGINEAYLKRVIFFDLLKNIAIIILLLKKCFATDLNLYAR</sequence>
<name>A0A410MI67_9BACI</name>
<proteinExistence type="predicted"/>